<keyword evidence="6 7" id="KW-0520">NAD</keyword>
<evidence type="ECO:0000256" key="7">
    <source>
        <dbReference type="PIRNR" id="PIRNR000232"/>
    </source>
</evidence>
<reference evidence="11" key="1">
    <citation type="submission" date="2008-04" db="EMBL/GenBank/DDBJ databases">
        <title>Draft genome sequence of Providencia stuartii (ATCC 25827).</title>
        <authorList>
            <person name="Sudarsanam P."/>
            <person name="Ley R."/>
            <person name="Guruge J."/>
            <person name="Turnbaugh P.J."/>
            <person name="Mahowald M."/>
            <person name="Liep D."/>
            <person name="Gordon J."/>
        </authorList>
    </citation>
    <scope>NUCLEOTIDE SEQUENCE [LARGE SCALE GENOMIC DNA]</scope>
    <source>
        <strain evidence="11">ATCC 25827</strain>
    </source>
</reference>
<dbReference type="InterPro" id="IPR026021">
    <property type="entry name" value="YdjA-like"/>
</dbReference>
<proteinExistence type="inferred from homology"/>
<dbReference type="PIRSF" id="PIRSF000232">
    <property type="entry name" value="YdjA"/>
    <property type="match status" value="1"/>
</dbReference>
<sequence length="196" mass="21412">MTIISVYSESERNMDALTLLLNRRSASRLTTPAPQGDELQNILAAGMRAPDHGALRPWHFIVMQGEGLNHFSQLLEKAAKEGNLGPEVEEKARNAPFRAPLIITVIAKTQAHPKVPEWEQVVAAGCTVQAMQMAAVAQGFGGIWRSGSWTEDAVVREGLGCAPTDRIVGFLYLGTPELKAPAKVQIPDMQEFVSYF</sequence>
<evidence type="ECO:0000259" key="9">
    <source>
        <dbReference type="Pfam" id="PF00881"/>
    </source>
</evidence>
<comment type="cofactor">
    <cofactor evidence="8">
        <name>FMN</name>
        <dbReference type="ChEBI" id="CHEBI:58210"/>
    </cofactor>
    <text evidence="8">Binds 1 FMN per subunit.</text>
</comment>
<evidence type="ECO:0000313" key="11">
    <source>
        <dbReference type="Proteomes" id="UP000004506"/>
    </source>
</evidence>
<organism evidence="10 11">
    <name type="scientific">Providencia stuartii ATCC 25827</name>
    <dbReference type="NCBI Taxonomy" id="471874"/>
    <lineage>
        <taxon>Bacteria</taxon>
        <taxon>Pseudomonadati</taxon>
        <taxon>Pseudomonadota</taxon>
        <taxon>Gammaproteobacteria</taxon>
        <taxon>Enterobacterales</taxon>
        <taxon>Morganellaceae</taxon>
        <taxon>Providencia</taxon>
    </lineage>
</organism>
<evidence type="ECO:0000256" key="2">
    <source>
        <dbReference type="ARBA" id="ARBA00022630"/>
    </source>
</evidence>
<dbReference type="PANTHER" id="PTHR43821">
    <property type="entry name" value="NAD(P)H NITROREDUCTASE YDJA-RELATED"/>
    <property type="match status" value="1"/>
</dbReference>
<dbReference type="CDD" id="cd02135">
    <property type="entry name" value="YdjA-like"/>
    <property type="match status" value="1"/>
</dbReference>
<dbReference type="SUPFAM" id="SSF55469">
    <property type="entry name" value="FMN-dependent nitroreductase-like"/>
    <property type="match status" value="1"/>
</dbReference>
<evidence type="ECO:0000313" key="10">
    <source>
        <dbReference type="EMBL" id="EDU59578.1"/>
    </source>
</evidence>
<keyword evidence="2 7" id="KW-0285">Flavoprotein</keyword>
<dbReference type="EMBL" id="ABJD02000101">
    <property type="protein sequence ID" value="EDU59578.1"/>
    <property type="molecule type" value="Genomic_DNA"/>
</dbReference>
<dbReference type="Gene3D" id="3.40.109.10">
    <property type="entry name" value="NADH Oxidase"/>
    <property type="match status" value="1"/>
</dbReference>
<feature type="domain" description="Nitroreductase" evidence="9">
    <location>
        <begin position="21"/>
        <end position="174"/>
    </location>
</feature>
<dbReference type="AlphaFoldDB" id="A0AA86YJY8"/>
<comment type="caution">
    <text evidence="10">The sequence shown here is derived from an EMBL/GenBank/DDBJ whole genome shotgun (WGS) entry which is preliminary data.</text>
</comment>
<evidence type="ECO:0000256" key="6">
    <source>
        <dbReference type="ARBA" id="ARBA00023027"/>
    </source>
</evidence>
<evidence type="ECO:0000256" key="5">
    <source>
        <dbReference type="ARBA" id="ARBA00023002"/>
    </source>
</evidence>
<dbReference type="Pfam" id="PF00881">
    <property type="entry name" value="Nitroreductase"/>
    <property type="match status" value="1"/>
</dbReference>
<evidence type="ECO:0000256" key="8">
    <source>
        <dbReference type="PIRSR" id="PIRSR000232-1"/>
    </source>
</evidence>
<evidence type="ECO:0000256" key="3">
    <source>
        <dbReference type="ARBA" id="ARBA00022643"/>
    </source>
</evidence>
<evidence type="ECO:0000256" key="1">
    <source>
        <dbReference type="ARBA" id="ARBA00007118"/>
    </source>
</evidence>
<feature type="binding site" description="in other chain" evidence="8">
    <location>
        <begin position="144"/>
        <end position="146"/>
    </location>
    <ligand>
        <name>FMN</name>
        <dbReference type="ChEBI" id="CHEBI:58210"/>
        <note>ligand shared between dimeric partners</note>
    </ligand>
</feature>
<protein>
    <recommendedName>
        <fullName evidence="7">Putative NAD(P)H nitroreductase</fullName>
        <ecNumber evidence="7">1.-.-.-</ecNumber>
    </recommendedName>
</protein>
<evidence type="ECO:0000256" key="4">
    <source>
        <dbReference type="ARBA" id="ARBA00022857"/>
    </source>
</evidence>
<dbReference type="GO" id="GO:0016491">
    <property type="term" value="F:oxidoreductase activity"/>
    <property type="evidence" value="ECO:0007669"/>
    <property type="project" value="UniProtKB-UniRule"/>
</dbReference>
<dbReference type="InterPro" id="IPR029479">
    <property type="entry name" value="Nitroreductase"/>
</dbReference>
<dbReference type="NCBIfam" id="NF008088">
    <property type="entry name" value="PRK10828.1"/>
    <property type="match status" value="1"/>
</dbReference>
<accession>A0AA86YJY8</accession>
<dbReference type="InterPro" id="IPR000415">
    <property type="entry name" value="Nitroreductase-like"/>
</dbReference>
<feature type="binding site" evidence="8">
    <location>
        <position position="52"/>
    </location>
    <ligand>
        <name>FMN</name>
        <dbReference type="ChEBI" id="CHEBI:58210"/>
        <note>ligand shared between dimeric partners</note>
    </ligand>
</feature>
<feature type="binding site" evidence="8">
    <location>
        <position position="48"/>
    </location>
    <ligand>
        <name>FMN</name>
        <dbReference type="ChEBI" id="CHEBI:58210"/>
        <note>ligand shared between dimeric partners</note>
    </ligand>
</feature>
<keyword evidence="5 7" id="KW-0560">Oxidoreductase</keyword>
<reference evidence="11" key="2">
    <citation type="submission" date="2008-04" db="EMBL/GenBank/DDBJ databases">
        <title>Draft genome sequence of Providencia stuartii(ATCC 25827).</title>
        <authorList>
            <person name="Sudarsanam P."/>
            <person name="Ley R."/>
            <person name="Guruge J."/>
            <person name="Turnbaugh P.J."/>
            <person name="Mahowald M."/>
            <person name="Liep D."/>
            <person name="Gordon J."/>
        </authorList>
    </citation>
    <scope>NUCLEOTIDE SEQUENCE [LARGE SCALE GENOMIC DNA]</scope>
    <source>
        <strain evidence="11">ATCC 25827</strain>
    </source>
</reference>
<name>A0AA86YJY8_PROST</name>
<dbReference type="InterPro" id="IPR052530">
    <property type="entry name" value="NAD(P)H_nitroreductase"/>
</dbReference>
<reference evidence="10 11" key="3">
    <citation type="submission" date="2008-05" db="EMBL/GenBank/DDBJ databases">
        <authorList>
            <person name="Fulton L."/>
            <person name="Clifton S."/>
            <person name="Fulton B."/>
            <person name="Xu J."/>
            <person name="Minx P."/>
            <person name="Pepin K.H."/>
            <person name="Johnson M."/>
            <person name="Thiruvilangam P."/>
            <person name="Bhonagiri V."/>
            <person name="Nash W.E."/>
            <person name="Mardis E.R."/>
            <person name="Wilson R.K."/>
        </authorList>
    </citation>
    <scope>NUCLEOTIDE SEQUENCE [LARGE SCALE GENOMIC DNA]</scope>
    <source>
        <strain evidence="10 11">ATCC 25827</strain>
    </source>
</reference>
<gene>
    <name evidence="10" type="ORF">PROSTU_02768</name>
</gene>
<comment type="similarity">
    <text evidence="1 7">Belongs to the nitroreductase family.</text>
</comment>
<dbReference type="Proteomes" id="UP000004506">
    <property type="component" value="Unassembled WGS sequence"/>
</dbReference>
<keyword evidence="3 7" id="KW-0288">FMN</keyword>
<dbReference type="PANTHER" id="PTHR43821:SF1">
    <property type="entry name" value="NAD(P)H NITROREDUCTASE YDJA-RELATED"/>
    <property type="match status" value="1"/>
</dbReference>
<feature type="binding site" description="in other chain" evidence="8">
    <location>
        <begin position="23"/>
        <end position="25"/>
    </location>
    <ligand>
        <name>FMN</name>
        <dbReference type="ChEBI" id="CHEBI:58210"/>
        <note>ligand shared between dimeric partners</note>
    </ligand>
</feature>
<dbReference type="EC" id="1.-.-.-" evidence="7"/>
<keyword evidence="4 7" id="KW-0521">NADP</keyword>